<evidence type="ECO:0000256" key="2">
    <source>
        <dbReference type="SAM" id="MobiDB-lite"/>
    </source>
</evidence>
<dbReference type="InParanoid" id="A0A1D3CSZ7"/>
<evidence type="ECO:0000256" key="1">
    <source>
        <dbReference type="SAM" id="Coils"/>
    </source>
</evidence>
<gene>
    <name evidence="3" type="ORF">cyc_01361</name>
</gene>
<dbReference type="Proteomes" id="UP000095192">
    <property type="component" value="Unassembled WGS sequence"/>
</dbReference>
<sequence length="1323" mass="143290">MWPVETGASFALPPEDVPPLAFPSFGCLEVKRCLSTPFSLPPRGHASDAGSAPQQLLSLQKPSSGGGSQDGTASAADDSDHPSKGAPTAIQTSQERGSSMLSGLLRLLLPHAQEQQHGERTASCRLGFELPICGTPQAKRICKAWGTAGRLHIDSGKTFVSVVSWEGSRIFFWILWPVCSSSRTPASTAASEGQKVEGNAAAATYFYDFDQSWVGSCPWGVLFLCYCVQTKEGALMLLHAEAIRCQQQQCKVEEAKREASQEAATCDDSKNNAAVKGRRDVTSSRLSAREFFSAWFPPMPCPPSAVTVHSTLPVVVVSGFSAEEEEGEAGEKGSLWPLSSFSPQKISTKRGFSSPTPVLAILPSLNLLRSLSAQQALRALEAHPRDLQLETQRWIERSENRQGEGLPLHEEASQAQQVAHQEELLVAELQRRLSVRFEGQQSAKQLENSPLQLEHVALSSCGSLLAMSFSSDELLLLRLTSEGVTGCTDSSASNSAASLDARGGDRGTVEAAYYEPFAFLPAPFLWLLRSRGAEHFRLHGSLPRKEQVALQPLAFLGAAAPPEQRMQPLRRRSSEELPAADTLTQQVALLQVRGKAPPMHLAASAFAGESDELLLLLFHDRWSSLELEDERQPSQEQRQHRHYARKAAAETETAAATAAAAAVACAGTSAAAPVQANGFLLLPFDLDRNNLVVSPQRFSREGTSVCRGEGGSSKTSLLRWAAAFNSSRDSPAYPLALLPPLGGREPFGVGVNVGWFADAAAAGGRWKEAESLLEGALSLVRCTRREAAAGTATAASGGEKAELLRRIEEEEERLQVALEAPCALAEGHLENSVAERQSQRTRDSQQFSFLLGGRMAAAVLLYCLLLHLASPACRGGWKECTFKACLRLVLRALWLVLRWMLQAVFKIHRATNAAAGDALDCWLLSEALAYNPFATTDGESENRMQLTAAAVAAVAEGAWCSDPLPLRRLALLLRHALKLQEQRKRAEGATSLDGAEKQSSFALEVACLFAAHAQTFAVEVTLQQHPEELRASWQAVLSAFPESLPPFHWLHLLRRSPACSERGSAAQKPSAAELAVWASVSPGCVKQKTAPWGLDSDLLKTLSPTSLKENSQPPPWDDVVESLVYQDTKAFLSQQEMVSSVPNNSQAGVLHPLLRKGGFAASRSKSSTRESSRANGSSSVGSEGNEHGMRSKHDSEGSQRKLLPRDTDKEDASMENHSRTNSSQETGREEYQEGLQSAPPSLPSLWGTQNLVQVLSTFIASYSYVTVIPCWANEMKLDVQTAEHILCSEYLFQVLAMLHLSDDAFTTEELSFRGWGVVEGASL</sequence>
<feature type="region of interest" description="Disordered" evidence="2">
    <location>
        <begin position="1160"/>
        <end position="1242"/>
    </location>
</feature>
<organism evidence="3 4">
    <name type="scientific">Cyclospora cayetanensis</name>
    <dbReference type="NCBI Taxonomy" id="88456"/>
    <lineage>
        <taxon>Eukaryota</taxon>
        <taxon>Sar</taxon>
        <taxon>Alveolata</taxon>
        <taxon>Apicomplexa</taxon>
        <taxon>Conoidasida</taxon>
        <taxon>Coccidia</taxon>
        <taxon>Eucoccidiorida</taxon>
        <taxon>Eimeriorina</taxon>
        <taxon>Eimeriidae</taxon>
        <taxon>Cyclospora</taxon>
    </lineage>
</organism>
<feature type="coiled-coil region" evidence="1">
    <location>
        <begin position="238"/>
        <end position="272"/>
    </location>
</feature>
<evidence type="ECO:0000313" key="3">
    <source>
        <dbReference type="EMBL" id="OEH74318.1"/>
    </source>
</evidence>
<feature type="compositionally biased region" description="Low complexity" evidence="2">
    <location>
        <begin position="1173"/>
        <end position="1183"/>
    </location>
</feature>
<feature type="compositionally biased region" description="Polar residues" evidence="2">
    <location>
        <begin position="52"/>
        <end position="63"/>
    </location>
</feature>
<evidence type="ECO:0000313" key="4">
    <source>
        <dbReference type="Proteomes" id="UP000095192"/>
    </source>
</evidence>
<feature type="region of interest" description="Disordered" evidence="2">
    <location>
        <begin position="39"/>
        <end position="95"/>
    </location>
</feature>
<dbReference type="VEuPathDB" id="ToxoDB:cyc_01361"/>
<dbReference type="VEuPathDB" id="ToxoDB:LOC113147279"/>
<accession>A0A1D3CSZ7</accession>
<comment type="caution">
    <text evidence="3">The sequence shown here is derived from an EMBL/GenBank/DDBJ whole genome shotgun (WGS) entry which is preliminary data.</text>
</comment>
<proteinExistence type="predicted"/>
<keyword evidence="4" id="KW-1185">Reference proteome</keyword>
<reference evidence="3 4" key="1">
    <citation type="journal article" date="2016" name="BMC Genomics">
        <title>Comparative genomics reveals Cyclospora cayetanensis possesses coccidia-like metabolism and invasion components but unique surface antigens.</title>
        <authorList>
            <person name="Liu S."/>
            <person name="Wang L."/>
            <person name="Zheng H."/>
            <person name="Xu Z."/>
            <person name="Roellig D.M."/>
            <person name="Li N."/>
            <person name="Frace M.A."/>
            <person name="Tang K."/>
            <person name="Arrowood M.J."/>
            <person name="Moss D.M."/>
            <person name="Zhang L."/>
            <person name="Feng Y."/>
            <person name="Xiao L."/>
        </authorList>
    </citation>
    <scope>NUCLEOTIDE SEQUENCE [LARGE SCALE GENOMIC DNA]</scope>
    <source>
        <strain evidence="3 4">CHN_HEN01</strain>
    </source>
</reference>
<name>A0A1D3CSZ7_9EIME</name>
<dbReference type="VEuPathDB" id="ToxoDB:LOC34618379"/>
<feature type="compositionally biased region" description="Basic and acidic residues" evidence="2">
    <location>
        <begin position="1184"/>
        <end position="1218"/>
    </location>
</feature>
<protein>
    <submittedName>
        <fullName evidence="3">Uncharacterized protein</fullName>
    </submittedName>
</protein>
<dbReference type="EMBL" id="JROU02002069">
    <property type="protein sequence ID" value="OEH74318.1"/>
    <property type="molecule type" value="Genomic_DNA"/>
</dbReference>
<keyword evidence="1" id="KW-0175">Coiled coil</keyword>